<evidence type="ECO:0000256" key="1">
    <source>
        <dbReference type="SAM" id="MobiDB-lite"/>
    </source>
</evidence>
<evidence type="ECO:0000313" key="3">
    <source>
        <dbReference type="Proteomes" id="UP000887116"/>
    </source>
</evidence>
<gene>
    <name evidence="2" type="ORF">TNCT_563111</name>
</gene>
<organism evidence="2 3">
    <name type="scientific">Trichonephila clavata</name>
    <name type="common">Joro spider</name>
    <name type="synonym">Nephila clavata</name>
    <dbReference type="NCBI Taxonomy" id="2740835"/>
    <lineage>
        <taxon>Eukaryota</taxon>
        <taxon>Metazoa</taxon>
        <taxon>Ecdysozoa</taxon>
        <taxon>Arthropoda</taxon>
        <taxon>Chelicerata</taxon>
        <taxon>Arachnida</taxon>
        <taxon>Araneae</taxon>
        <taxon>Araneomorphae</taxon>
        <taxon>Entelegynae</taxon>
        <taxon>Araneoidea</taxon>
        <taxon>Nephilidae</taxon>
        <taxon>Trichonephila</taxon>
    </lineage>
</organism>
<proteinExistence type="predicted"/>
<evidence type="ECO:0000313" key="2">
    <source>
        <dbReference type="EMBL" id="GFR02677.1"/>
    </source>
</evidence>
<sequence>MLPVYGEKCLPRKTVYNWAEKFFQGGSKIDDEDRRGHQILIETKSTERQMEEFSKNDSEELNEELELAAL</sequence>
<evidence type="ECO:0008006" key="4">
    <source>
        <dbReference type="Google" id="ProtNLM"/>
    </source>
</evidence>
<feature type="compositionally biased region" description="Acidic residues" evidence="1">
    <location>
        <begin position="59"/>
        <end position="70"/>
    </location>
</feature>
<protein>
    <recommendedName>
        <fullName evidence="4">Transposase</fullName>
    </recommendedName>
</protein>
<accession>A0A8X6LBT7</accession>
<reference evidence="2" key="1">
    <citation type="submission" date="2020-07" db="EMBL/GenBank/DDBJ databases">
        <title>Multicomponent nature underlies the extraordinary mechanical properties of spider dragline silk.</title>
        <authorList>
            <person name="Kono N."/>
            <person name="Nakamura H."/>
            <person name="Mori M."/>
            <person name="Yoshida Y."/>
            <person name="Ohtoshi R."/>
            <person name="Malay A.D."/>
            <person name="Moran D.A.P."/>
            <person name="Tomita M."/>
            <person name="Numata K."/>
            <person name="Arakawa K."/>
        </authorList>
    </citation>
    <scope>NUCLEOTIDE SEQUENCE</scope>
</reference>
<feature type="compositionally biased region" description="Basic and acidic residues" evidence="1">
    <location>
        <begin position="46"/>
        <end position="58"/>
    </location>
</feature>
<comment type="caution">
    <text evidence="2">The sequence shown here is derived from an EMBL/GenBank/DDBJ whole genome shotgun (WGS) entry which is preliminary data.</text>
</comment>
<dbReference type="EMBL" id="BMAO01015575">
    <property type="protein sequence ID" value="GFR02677.1"/>
    <property type="molecule type" value="Genomic_DNA"/>
</dbReference>
<name>A0A8X6LBT7_TRICU</name>
<keyword evidence="3" id="KW-1185">Reference proteome</keyword>
<feature type="region of interest" description="Disordered" evidence="1">
    <location>
        <begin position="46"/>
        <end position="70"/>
    </location>
</feature>
<dbReference type="Proteomes" id="UP000887116">
    <property type="component" value="Unassembled WGS sequence"/>
</dbReference>
<dbReference type="OrthoDB" id="6625701at2759"/>
<dbReference type="AlphaFoldDB" id="A0A8X6LBT7"/>